<protein>
    <recommendedName>
        <fullName evidence="2">Ricin B lectin domain-containing protein</fullName>
    </recommendedName>
</protein>
<dbReference type="EMBL" id="SKFH01000041">
    <property type="protein sequence ID" value="TCZ66945.1"/>
    <property type="molecule type" value="Genomic_DNA"/>
</dbReference>
<evidence type="ECO:0000256" key="1">
    <source>
        <dbReference type="SAM" id="SignalP"/>
    </source>
</evidence>
<dbReference type="Pfam" id="PF00652">
    <property type="entry name" value="Ricin_B_lectin"/>
    <property type="match status" value="1"/>
</dbReference>
<keyword evidence="1" id="KW-0732">Signal</keyword>
<comment type="caution">
    <text evidence="3">The sequence shown here is derived from an EMBL/GenBank/DDBJ whole genome shotgun (WGS) entry which is preliminary data.</text>
</comment>
<dbReference type="SUPFAM" id="SSF50370">
    <property type="entry name" value="Ricin B-like lectins"/>
    <property type="match status" value="2"/>
</dbReference>
<dbReference type="PROSITE" id="PS50231">
    <property type="entry name" value="RICIN_B_LECTIN"/>
    <property type="match status" value="1"/>
</dbReference>
<dbReference type="AlphaFoldDB" id="A0A4R4DWH5"/>
<dbReference type="OrthoDB" id="273314at2"/>
<evidence type="ECO:0000313" key="3">
    <source>
        <dbReference type="EMBL" id="TCZ66945.1"/>
    </source>
</evidence>
<sequence length="419" mass="44142">MRKILLHLLLVLAGGLSAGAQNSYNILSLFPHNDKWKNYVMDVERGDISPGGRVIVWESNGGRNQLFTYDRATKTIRTGVNNNLVLDVAGNANPQRGYSAGDVILWNYNGGNNQQWDIEAVPGESSFYLRNVRTGAYLVHQTQAAPGQPWKLLMGNKGGKNSKWRLPDALATTGGGSTASGNFKKLKEVLPNPGSVGVYIISKSWYNNQMHTLDVENGNMRPGGRLIVWQLNTARPQNQMFVMEGSLLRVLNTSYYLSINANNEVVLSERSGAATWTVEQNKTKGSFRLRESRGRGYLGHQTQSSWGQPWKCIVGNGTANTHFDWTEGMPVSNAQVSEMRANGLAPAQNSSPQSALTGNPPAGAVAAGGANAVAAGGANVVAAGGANVIAAGGGNVIAAGGGNVIAAGGGNVVAAGGGN</sequence>
<accession>A0A4R4DWH5</accession>
<reference evidence="3 4" key="1">
    <citation type="submission" date="2019-03" db="EMBL/GenBank/DDBJ databases">
        <authorList>
            <person name="Kim M.K.M."/>
        </authorList>
    </citation>
    <scope>NUCLEOTIDE SEQUENCE [LARGE SCALE GENOMIC DNA]</scope>
    <source>
        <strain evidence="3 4">17J68-15</strain>
    </source>
</reference>
<dbReference type="InterPro" id="IPR035992">
    <property type="entry name" value="Ricin_B-like_lectins"/>
</dbReference>
<feature type="domain" description="Ricin B lectin" evidence="2">
    <location>
        <begin position="22"/>
        <end position="167"/>
    </location>
</feature>
<feature type="signal peptide" evidence="1">
    <location>
        <begin position="1"/>
        <end position="20"/>
    </location>
</feature>
<organism evidence="3 4">
    <name type="scientific">Flaviaesturariibacter aridisoli</name>
    <dbReference type="NCBI Taxonomy" id="2545761"/>
    <lineage>
        <taxon>Bacteria</taxon>
        <taxon>Pseudomonadati</taxon>
        <taxon>Bacteroidota</taxon>
        <taxon>Chitinophagia</taxon>
        <taxon>Chitinophagales</taxon>
        <taxon>Chitinophagaceae</taxon>
        <taxon>Flaviaestuariibacter</taxon>
    </lineage>
</organism>
<gene>
    <name evidence="3" type="ORF">E0486_16490</name>
</gene>
<evidence type="ECO:0000313" key="4">
    <source>
        <dbReference type="Proteomes" id="UP000295164"/>
    </source>
</evidence>
<dbReference type="SMART" id="SM00458">
    <property type="entry name" value="RICIN"/>
    <property type="match status" value="1"/>
</dbReference>
<dbReference type="Proteomes" id="UP000295164">
    <property type="component" value="Unassembled WGS sequence"/>
</dbReference>
<keyword evidence="4" id="KW-1185">Reference proteome</keyword>
<evidence type="ECO:0000259" key="2">
    <source>
        <dbReference type="SMART" id="SM00458"/>
    </source>
</evidence>
<dbReference type="InterPro" id="IPR000772">
    <property type="entry name" value="Ricin_B_lectin"/>
</dbReference>
<dbReference type="CDD" id="cd00161">
    <property type="entry name" value="beta-trefoil_Ricin-like"/>
    <property type="match status" value="1"/>
</dbReference>
<dbReference type="Gene3D" id="2.80.10.50">
    <property type="match status" value="2"/>
</dbReference>
<name>A0A4R4DWH5_9BACT</name>
<feature type="chain" id="PRO_5020325110" description="Ricin B lectin domain-containing protein" evidence="1">
    <location>
        <begin position="21"/>
        <end position="419"/>
    </location>
</feature>
<proteinExistence type="predicted"/>
<dbReference type="RefSeq" id="WP_131853809.1">
    <property type="nucleotide sequence ID" value="NZ_SKFH01000041.1"/>
</dbReference>